<evidence type="ECO:0000313" key="1">
    <source>
        <dbReference type="EMBL" id="ARU15876.1"/>
    </source>
</evidence>
<name>A0A1Z1FAX5_9SPHN</name>
<reference evidence="1 2" key="1">
    <citation type="submission" date="2017-01" db="EMBL/GenBank/DDBJ databases">
        <title>Complete genome sequence of esterase-producing bacterium Croceicoccus marinus E4A9.</title>
        <authorList>
            <person name="Wu Y.-H."/>
            <person name="Cheng H."/>
            <person name="Xu L."/>
            <person name="Huo Y.-Y."/>
            <person name="Wang C.-S."/>
            <person name="Xu X.-W."/>
        </authorList>
    </citation>
    <scope>NUCLEOTIDE SEQUENCE [LARGE SCALE GENOMIC DNA]</scope>
    <source>
        <strain evidence="1 2">E4A9</strain>
    </source>
</reference>
<dbReference type="EMBL" id="CP019602">
    <property type="protein sequence ID" value="ARU15876.1"/>
    <property type="molecule type" value="Genomic_DNA"/>
</dbReference>
<dbReference type="STRING" id="450378.GCA_001661675_01275"/>
<dbReference type="Proteomes" id="UP000195807">
    <property type="component" value="Chromosome"/>
</dbReference>
<keyword evidence="2" id="KW-1185">Reference proteome</keyword>
<protein>
    <submittedName>
        <fullName evidence="1">Uncharacterized protein</fullName>
    </submittedName>
</protein>
<dbReference type="KEGG" id="cman:A9D14_06360"/>
<organism evidence="1 2">
    <name type="scientific">Croceicoccus marinus</name>
    <dbReference type="NCBI Taxonomy" id="450378"/>
    <lineage>
        <taxon>Bacteria</taxon>
        <taxon>Pseudomonadati</taxon>
        <taxon>Pseudomonadota</taxon>
        <taxon>Alphaproteobacteria</taxon>
        <taxon>Sphingomonadales</taxon>
        <taxon>Erythrobacteraceae</taxon>
        <taxon>Croceicoccus</taxon>
    </lineage>
</organism>
<evidence type="ECO:0000313" key="2">
    <source>
        <dbReference type="Proteomes" id="UP000195807"/>
    </source>
</evidence>
<dbReference type="OrthoDB" id="7504757at2"/>
<accession>A0A1Z1FAX5</accession>
<proteinExistence type="predicted"/>
<gene>
    <name evidence="1" type="ORF">A9D14_06360</name>
</gene>
<dbReference type="AlphaFoldDB" id="A0A1Z1FAX5"/>
<sequence>MMVAALAVPALLTSACGEERDPAQEAADVAEIRAMHDNPPAVPVDPQRISYSDIEKNDLFGAGCGFAPENSLSVIALAQPDRGFLKLGGEILTLSPDKGGASLPMDSWQNYSGSDFAFELMRTSETGEQSGVEATSWPGSLRISDRQGKTVYEAGGTLQCGA</sequence>